<protein>
    <recommendedName>
        <fullName evidence="1">F-box domain-containing protein</fullName>
    </recommendedName>
</protein>
<name>A0A8K0MSJ0_9ROSA</name>
<evidence type="ECO:0000313" key="3">
    <source>
        <dbReference type="Proteomes" id="UP000796880"/>
    </source>
</evidence>
<dbReference type="Proteomes" id="UP000796880">
    <property type="component" value="Unassembled WGS sequence"/>
</dbReference>
<keyword evidence="3" id="KW-1185">Reference proteome</keyword>
<comment type="caution">
    <text evidence="2">The sequence shown here is derived from an EMBL/GenBank/DDBJ whole genome shotgun (WGS) entry which is preliminary data.</text>
</comment>
<dbReference type="InterPro" id="IPR036047">
    <property type="entry name" value="F-box-like_dom_sf"/>
</dbReference>
<dbReference type="InterPro" id="IPR001810">
    <property type="entry name" value="F-box_dom"/>
</dbReference>
<accession>A0A8K0MSJ0</accession>
<dbReference type="EMBL" id="VOIH02000001">
    <property type="protein sequence ID" value="KAF3457042.1"/>
    <property type="molecule type" value="Genomic_DNA"/>
</dbReference>
<dbReference type="PROSITE" id="PS50181">
    <property type="entry name" value="FBOX"/>
    <property type="match status" value="1"/>
</dbReference>
<reference evidence="2" key="1">
    <citation type="submission" date="2020-03" db="EMBL/GenBank/DDBJ databases">
        <title>A high-quality chromosome-level genome assembly of a woody plant with both climbing and erect habits, Rhamnella rubrinervis.</title>
        <authorList>
            <person name="Lu Z."/>
            <person name="Yang Y."/>
            <person name="Zhu X."/>
            <person name="Sun Y."/>
        </authorList>
    </citation>
    <scope>NUCLEOTIDE SEQUENCE</scope>
    <source>
        <strain evidence="2">BYM</strain>
        <tissue evidence="2">Leaf</tissue>
    </source>
</reference>
<dbReference type="SMART" id="SM00256">
    <property type="entry name" value="FBOX"/>
    <property type="match status" value="1"/>
</dbReference>
<dbReference type="SUPFAM" id="SSF52047">
    <property type="entry name" value="RNI-like"/>
    <property type="match status" value="1"/>
</dbReference>
<dbReference type="InterPro" id="IPR032675">
    <property type="entry name" value="LRR_dom_sf"/>
</dbReference>
<feature type="domain" description="F-box" evidence="1">
    <location>
        <begin position="13"/>
        <end position="49"/>
    </location>
</feature>
<gene>
    <name evidence="2" type="ORF">FNV43_RR01699</name>
</gene>
<dbReference type="Pfam" id="PF07723">
    <property type="entry name" value="LRR_2"/>
    <property type="match status" value="1"/>
</dbReference>
<organism evidence="2 3">
    <name type="scientific">Rhamnella rubrinervis</name>
    <dbReference type="NCBI Taxonomy" id="2594499"/>
    <lineage>
        <taxon>Eukaryota</taxon>
        <taxon>Viridiplantae</taxon>
        <taxon>Streptophyta</taxon>
        <taxon>Embryophyta</taxon>
        <taxon>Tracheophyta</taxon>
        <taxon>Spermatophyta</taxon>
        <taxon>Magnoliopsida</taxon>
        <taxon>eudicotyledons</taxon>
        <taxon>Gunneridae</taxon>
        <taxon>Pentapetalae</taxon>
        <taxon>rosids</taxon>
        <taxon>fabids</taxon>
        <taxon>Rosales</taxon>
        <taxon>Rhamnaceae</taxon>
        <taxon>rhamnoid group</taxon>
        <taxon>Rhamneae</taxon>
        <taxon>Rhamnella</taxon>
    </lineage>
</organism>
<dbReference type="AlphaFoldDB" id="A0A8K0MSJ0"/>
<dbReference type="SUPFAM" id="SSF81383">
    <property type="entry name" value="F-box domain"/>
    <property type="match status" value="1"/>
</dbReference>
<dbReference type="PANTHER" id="PTHR34223:SF51">
    <property type="entry name" value="OS06G0556300 PROTEIN"/>
    <property type="match status" value="1"/>
</dbReference>
<dbReference type="InterPro" id="IPR013101">
    <property type="entry name" value="LRR_PRU1-like"/>
</dbReference>
<dbReference type="Gene3D" id="3.80.10.10">
    <property type="entry name" value="Ribonuclease Inhibitor"/>
    <property type="match status" value="1"/>
</dbReference>
<dbReference type="PANTHER" id="PTHR34223">
    <property type="entry name" value="OS11G0201299 PROTEIN"/>
    <property type="match status" value="1"/>
</dbReference>
<sequence>MEEEENKPNIGDDDLLSQLPDSLIHHIFSFLPTIYFVRMSIVSRHWNGMWVSAPIIYLDDLRKFNKKTMNCDKFFKFVSKSLRYRKLYKKVPETSITRFKFRTTYSFLGSAISRLKADAQSLQNVISGCPVIEDLQVRGGSWMDHVDFSVGNTLKYLSLSWVRFTCQWFEGLISGLPLLERLALEYCRDAINISIHSHSWKSSYYYGSLNNISIQSHSLKVLSIIVLAGFTAGSFSFEGPFRTPNLVCLRLVCGAKSVISFEAPNLLEADLTLRKDKYMHSNDGLVHFLSNLNSIKKMVLCISEKDLIFSESIRSTCAPPLPNLKHLKVKVKDVHNELKKSDLMDSLFWCAPSVETLEIEESRDS</sequence>
<evidence type="ECO:0000259" key="1">
    <source>
        <dbReference type="PROSITE" id="PS50181"/>
    </source>
</evidence>
<evidence type="ECO:0000313" key="2">
    <source>
        <dbReference type="EMBL" id="KAF3457042.1"/>
    </source>
</evidence>
<proteinExistence type="predicted"/>
<dbReference type="InterPro" id="IPR053197">
    <property type="entry name" value="F-box_SCFL_complex_component"/>
</dbReference>
<dbReference type="Gene3D" id="1.20.1280.50">
    <property type="match status" value="1"/>
</dbReference>
<dbReference type="Pfam" id="PF00646">
    <property type="entry name" value="F-box"/>
    <property type="match status" value="1"/>
</dbReference>
<dbReference type="OrthoDB" id="1901752at2759"/>